<evidence type="ECO:0000313" key="1">
    <source>
        <dbReference type="EMBL" id="ART99099.1"/>
    </source>
</evidence>
<sequence>MNNIPTINNNGQPYYFPADIAKEGEGYVRLSNFFKVRVNDNGKALPFKWYDQGRVMNVHGFIPFIQGAVGKHYEDPNTQEIIMAPDALYREWQGSMENAHDGGVMDYILEDQMFPQEGIFKGHFGLKDGNGNVLTSVNIVFEVLGNDLRIGNTYKYYSSRLDSLEREYQVKTDKMVADGNQKIAQLIVETKNNIDTSLKTSRENLDALNGEIRANRAEQENISQHLAGTQQQIANYDIVTRPEFKTGMDTMNSAINERLSQMKTNPIAVANAGELTTKYPTGADGIFITVDTGHKWVYLYGAWKDCGNYQAIGIENSELAPLKEDLIKQAGQINQNITDIGLNSLGIKKNSVDIQNLEGAGQLTDILITDQLGNHITDDYGNRIGGYKWLPLTDVTLTQAGLPADGQAVGEAIKNATTFKSKKYGMPVLYLWGDNILSLKDKSKTLKNEVTYSFPAYGVSGTVEKFKVQGSSSVGNPKKNYTLNLDNNFEAFRGYGKNHKYVIKANYGDPSQALNVVGARLWGSIRDTHKHADTGILNINGDQLVDSKGNRIVAETDPQLSIGGTYGAVDGFPIAVYINDQYWGLYTFNIPKDDWMAKMPKKSENKYAIIDTIWTPQGAFLKETNLEDDQMELQFCSTKDTTWAKDSVNELIRAVIASYNSVDDFNKAVSPLLDIDSAIDYYIFSVLVDNDDGIFRNYLLQTFDGKKWYFAAYDLDSIFGRTPDFLEHMPAKSDTDDWRDHGVTFENITNANRLMYQLWKFYKDEILNRTKALVDGVMSDSAVDTAFVDFVRHIPLKAFDAELDVWPYTPNTSVDNVNRIGRWYMQRVDWFKKRYLDNTENTIQQLQAKVQNLEHK</sequence>
<dbReference type="RefSeq" id="WP_065169677.1">
    <property type="nucleotide sequence ID" value="NZ_CP021427.1"/>
</dbReference>
<dbReference type="Pfam" id="PF08757">
    <property type="entry name" value="CotH"/>
    <property type="match status" value="1"/>
</dbReference>
<dbReference type="InterPro" id="IPR014867">
    <property type="entry name" value="Spore_coat_CotH_CotH2/3/7"/>
</dbReference>
<dbReference type="EMBL" id="CP021427">
    <property type="protein sequence ID" value="ART99099.1"/>
    <property type="molecule type" value="Genomic_DNA"/>
</dbReference>
<dbReference type="Proteomes" id="UP000195798">
    <property type="component" value="Chromosome"/>
</dbReference>
<name>A0AB33CA59_LACGS</name>
<evidence type="ECO:0008006" key="3">
    <source>
        <dbReference type="Google" id="ProtNLM"/>
    </source>
</evidence>
<organism evidence="1 2">
    <name type="scientific">Lactobacillus gasseri</name>
    <dbReference type="NCBI Taxonomy" id="1596"/>
    <lineage>
        <taxon>Bacteria</taxon>
        <taxon>Bacillati</taxon>
        <taxon>Bacillota</taxon>
        <taxon>Bacilli</taxon>
        <taxon>Lactobacillales</taxon>
        <taxon>Lactobacillaceae</taxon>
        <taxon>Lactobacillus</taxon>
    </lineage>
</organism>
<gene>
    <name evidence="1" type="ORF">CCE30_09475</name>
</gene>
<reference evidence="1 2" key="1">
    <citation type="submission" date="2017-05" db="EMBL/GenBank/DDBJ databases">
        <authorList>
            <person name="Oh N.-S."/>
        </authorList>
    </citation>
    <scope>NUCLEOTIDE SEQUENCE [LARGE SCALE GENOMIC DNA]</scope>
    <source>
        <strain evidence="1 2">4M13</strain>
    </source>
</reference>
<protein>
    <recommendedName>
        <fullName evidence="3">Spore coat protein CotH</fullName>
    </recommendedName>
</protein>
<dbReference type="AlphaFoldDB" id="A0AB33CA59"/>
<accession>A0AB33CA59</accession>
<evidence type="ECO:0000313" key="2">
    <source>
        <dbReference type="Proteomes" id="UP000195798"/>
    </source>
</evidence>
<proteinExistence type="predicted"/>